<dbReference type="PANTHER" id="PTHR34415">
    <property type="entry name" value="INTEGRASE CATALYTIC DOMAIN-CONTAINING PROTEIN"/>
    <property type="match status" value="1"/>
</dbReference>
<name>A0AAV8XSK8_9CUCU</name>
<reference evidence="1" key="1">
    <citation type="journal article" date="2023" name="Insect Mol. Biol.">
        <title>Genome sequencing provides insights into the evolution of gene families encoding plant cell wall-degrading enzymes in longhorned beetles.</title>
        <authorList>
            <person name="Shin N.R."/>
            <person name="Okamura Y."/>
            <person name="Kirsch R."/>
            <person name="Pauchet Y."/>
        </authorList>
    </citation>
    <scope>NUCLEOTIDE SEQUENCE</scope>
    <source>
        <strain evidence="1">RBIC_L_NR</strain>
    </source>
</reference>
<evidence type="ECO:0000313" key="1">
    <source>
        <dbReference type="EMBL" id="KAJ8942091.1"/>
    </source>
</evidence>
<dbReference type="EMBL" id="JANEYF010002805">
    <property type="protein sequence ID" value="KAJ8942091.1"/>
    <property type="molecule type" value="Genomic_DNA"/>
</dbReference>
<protein>
    <submittedName>
        <fullName evidence="1">Uncharacterized protein</fullName>
    </submittedName>
</protein>
<dbReference type="Proteomes" id="UP001162156">
    <property type="component" value="Unassembled WGS sequence"/>
</dbReference>
<dbReference type="AlphaFoldDB" id="A0AAV8XSK8"/>
<accession>A0AAV8XSK8</accession>
<proteinExistence type="predicted"/>
<gene>
    <name evidence="1" type="ORF">NQ314_010164</name>
</gene>
<keyword evidence="2" id="KW-1185">Reference proteome</keyword>
<sequence>MGLINLVKIKRRRHGNYETALDSKRQTSISYTVPNQDGNFVQVYRKTFMNIFDVTQKRLVGPIHFPNLSFHRPRVDTCHTCDRLNCEAKQNNSVGIKAKSQLDLHHRKVEKSMEYMRKETTDSQLPGSDKCCISFDLQQVLFVPTLTHSDMFYLSQLPCYNLGINLSDTNRAFMCMWHEGVSGRGGNEIASTILKVLNSGITEKKNICYCGVTTVWGKIKTECRHSFMCCDRDFALIEKRKRVMKAIIQNDLHKVITFAKYDPLFEVVDMSVNGFWDIKEAADTLLNTKNSNMSKAVRIKVDCKNPTVLLTKESFSDVEAWKQVNILKKGKTIGDLKSAKIALLLPICE</sequence>
<organism evidence="1 2">
    <name type="scientific">Rhamnusium bicolor</name>
    <dbReference type="NCBI Taxonomy" id="1586634"/>
    <lineage>
        <taxon>Eukaryota</taxon>
        <taxon>Metazoa</taxon>
        <taxon>Ecdysozoa</taxon>
        <taxon>Arthropoda</taxon>
        <taxon>Hexapoda</taxon>
        <taxon>Insecta</taxon>
        <taxon>Pterygota</taxon>
        <taxon>Neoptera</taxon>
        <taxon>Endopterygota</taxon>
        <taxon>Coleoptera</taxon>
        <taxon>Polyphaga</taxon>
        <taxon>Cucujiformia</taxon>
        <taxon>Chrysomeloidea</taxon>
        <taxon>Cerambycidae</taxon>
        <taxon>Lepturinae</taxon>
        <taxon>Rhagiini</taxon>
        <taxon>Rhamnusium</taxon>
    </lineage>
</organism>
<comment type="caution">
    <text evidence="1">The sequence shown here is derived from an EMBL/GenBank/DDBJ whole genome shotgun (WGS) entry which is preliminary data.</text>
</comment>
<evidence type="ECO:0000313" key="2">
    <source>
        <dbReference type="Proteomes" id="UP001162156"/>
    </source>
</evidence>
<dbReference type="PANTHER" id="PTHR34415:SF1">
    <property type="entry name" value="INTEGRASE CATALYTIC DOMAIN-CONTAINING PROTEIN"/>
    <property type="match status" value="1"/>
</dbReference>